<feature type="transmembrane region" description="Helical" evidence="7">
    <location>
        <begin position="250"/>
        <end position="269"/>
    </location>
</feature>
<evidence type="ECO:0000256" key="4">
    <source>
        <dbReference type="ARBA" id="ARBA00022692"/>
    </source>
</evidence>
<evidence type="ECO:0000256" key="2">
    <source>
        <dbReference type="ARBA" id="ARBA00022448"/>
    </source>
</evidence>
<keyword evidence="3" id="KW-1003">Cell membrane</keyword>
<sequence>MGSSSQKDVITEPLNKQFLILLGIIMGLRELSMTMLNPFISLFGRQLNGSTPFLAGLALGIYGLTNGFFQIPYGVWSDRIGRKKLLILGLLQLFLGLLLAGLTSNIYVFIFARALQGSGAIMGIAYSWVGDVTPKEKSNQAMGFVGMIVAPSAVIAFVAGPILYQFMSLKWLFLGAAFLIGISLLFILFFTHEKFSGHNTNSHPWAMLWQMVHNKNLIFISLLGVIYNFIMACLFFILPDKFDHYMPISNLWLVFAPALIIGMIVMKLGTRDADYGHFKRVSFISLLFLGSGLILLLAPFAFCIWFSAILVMSGFMCLTTVLPSLINRLFLVDSRGSANGILQTFTFLGFFLGPTLSGIYIQMNVAYLIYVTVGLLCTVGLILLHFIDTEQNNSEEDNLNI</sequence>
<dbReference type="GO" id="GO:0022857">
    <property type="term" value="F:transmembrane transporter activity"/>
    <property type="evidence" value="ECO:0007669"/>
    <property type="project" value="InterPro"/>
</dbReference>
<feature type="transmembrane region" description="Helical" evidence="7">
    <location>
        <begin position="217"/>
        <end position="238"/>
    </location>
</feature>
<organism evidence="9 10">
    <name type="scientific">Sporolactobacillus laevolacticus DSM 442</name>
    <dbReference type="NCBI Taxonomy" id="1395513"/>
    <lineage>
        <taxon>Bacteria</taxon>
        <taxon>Bacillati</taxon>
        <taxon>Bacillota</taxon>
        <taxon>Bacilli</taxon>
        <taxon>Bacillales</taxon>
        <taxon>Sporolactobacillaceae</taxon>
        <taxon>Sporolactobacillus</taxon>
    </lineage>
</organism>
<dbReference type="PANTHER" id="PTHR43124">
    <property type="entry name" value="PURINE EFFLUX PUMP PBUE"/>
    <property type="match status" value="1"/>
</dbReference>
<dbReference type="Gene3D" id="1.20.1250.20">
    <property type="entry name" value="MFS general substrate transporter like domains"/>
    <property type="match status" value="1"/>
</dbReference>
<evidence type="ECO:0000259" key="8">
    <source>
        <dbReference type="PROSITE" id="PS50850"/>
    </source>
</evidence>
<feature type="transmembrane region" description="Helical" evidence="7">
    <location>
        <begin position="20"/>
        <end position="40"/>
    </location>
</feature>
<dbReference type="GO" id="GO:0005886">
    <property type="term" value="C:plasma membrane"/>
    <property type="evidence" value="ECO:0007669"/>
    <property type="project" value="UniProtKB-SubCell"/>
</dbReference>
<feature type="transmembrane region" description="Helical" evidence="7">
    <location>
        <begin position="85"/>
        <end position="102"/>
    </location>
</feature>
<dbReference type="Proteomes" id="UP000018296">
    <property type="component" value="Unassembled WGS sequence"/>
</dbReference>
<feature type="domain" description="Major facilitator superfamily (MFS) profile" evidence="8">
    <location>
        <begin position="18"/>
        <end position="392"/>
    </location>
</feature>
<dbReference type="PROSITE" id="PS50850">
    <property type="entry name" value="MFS"/>
    <property type="match status" value="1"/>
</dbReference>
<evidence type="ECO:0000256" key="1">
    <source>
        <dbReference type="ARBA" id="ARBA00004651"/>
    </source>
</evidence>
<keyword evidence="2" id="KW-0813">Transport</keyword>
<comment type="subcellular location">
    <subcellularLocation>
        <location evidence="1">Cell membrane</location>
        <topology evidence="1">Multi-pass membrane protein</topology>
    </subcellularLocation>
</comment>
<feature type="transmembrane region" description="Helical" evidence="7">
    <location>
        <begin position="281"/>
        <end position="298"/>
    </location>
</feature>
<reference evidence="9 10" key="1">
    <citation type="journal article" date="2013" name="Genome Announc.">
        <title>Genome Sequence of Sporolactobacillus laevolacticus DSM442, an Efficient Polymer-Grade D-Lactate Producer from Agricultural Waste Cottonseed as a Nitrogen Source.</title>
        <authorList>
            <person name="Wang H."/>
            <person name="Wang L."/>
            <person name="Ju J."/>
            <person name="Yu B."/>
            <person name="Ma Y."/>
        </authorList>
    </citation>
    <scope>NUCLEOTIDE SEQUENCE [LARGE SCALE GENOMIC DNA]</scope>
    <source>
        <strain evidence="9 10">DSM 442</strain>
    </source>
</reference>
<feature type="transmembrane region" description="Helical" evidence="7">
    <location>
        <begin position="141"/>
        <end position="164"/>
    </location>
</feature>
<evidence type="ECO:0000256" key="5">
    <source>
        <dbReference type="ARBA" id="ARBA00022989"/>
    </source>
</evidence>
<feature type="transmembrane region" description="Helical" evidence="7">
    <location>
        <begin position="52"/>
        <end position="73"/>
    </location>
</feature>
<protein>
    <recommendedName>
        <fullName evidence="8">Major facilitator superfamily (MFS) profile domain-containing protein</fullName>
    </recommendedName>
</protein>
<keyword evidence="5 7" id="KW-1133">Transmembrane helix</keyword>
<dbReference type="InterPro" id="IPR011701">
    <property type="entry name" value="MFS"/>
</dbReference>
<feature type="transmembrane region" description="Helical" evidence="7">
    <location>
        <begin position="367"/>
        <end position="387"/>
    </location>
</feature>
<evidence type="ECO:0000313" key="10">
    <source>
        <dbReference type="Proteomes" id="UP000018296"/>
    </source>
</evidence>
<evidence type="ECO:0000256" key="3">
    <source>
        <dbReference type="ARBA" id="ARBA00022475"/>
    </source>
</evidence>
<comment type="caution">
    <text evidence="9">The sequence shown here is derived from an EMBL/GenBank/DDBJ whole genome shotgun (WGS) entry which is preliminary data.</text>
</comment>
<dbReference type="PANTHER" id="PTHR43124:SF3">
    <property type="entry name" value="CHLORAMPHENICOL EFFLUX PUMP RV0191"/>
    <property type="match status" value="1"/>
</dbReference>
<dbReference type="SUPFAM" id="SSF103473">
    <property type="entry name" value="MFS general substrate transporter"/>
    <property type="match status" value="1"/>
</dbReference>
<evidence type="ECO:0000313" key="9">
    <source>
        <dbReference type="EMBL" id="EST10780.1"/>
    </source>
</evidence>
<keyword evidence="6 7" id="KW-0472">Membrane</keyword>
<dbReference type="InterPro" id="IPR036259">
    <property type="entry name" value="MFS_trans_sf"/>
</dbReference>
<dbReference type="EMBL" id="AWTC01000018">
    <property type="protein sequence ID" value="EST10780.1"/>
    <property type="molecule type" value="Genomic_DNA"/>
</dbReference>
<feature type="transmembrane region" description="Helical" evidence="7">
    <location>
        <begin position="304"/>
        <end position="326"/>
    </location>
</feature>
<evidence type="ECO:0000256" key="7">
    <source>
        <dbReference type="SAM" id="Phobius"/>
    </source>
</evidence>
<dbReference type="RefSeq" id="WP_023511298.1">
    <property type="nucleotide sequence ID" value="NZ_AWTC01000018.1"/>
</dbReference>
<keyword evidence="4 7" id="KW-0812">Transmembrane</keyword>
<proteinExistence type="predicted"/>
<dbReference type="eggNOG" id="COG2814">
    <property type="taxonomic scope" value="Bacteria"/>
</dbReference>
<evidence type="ECO:0000256" key="6">
    <source>
        <dbReference type="ARBA" id="ARBA00023136"/>
    </source>
</evidence>
<dbReference type="Pfam" id="PF07690">
    <property type="entry name" value="MFS_1"/>
    <property type="match status" value="1"/>
</dbReference>
<dbReference type="AlphaFoldDB" id="V6IUS8"/>
<dbReference type="InterPro" id="IPR020846">
    <property type="entry name" value="MFS_dom"/>
</dbReference>
<accession>V6IUS8</accession>
<feature type="transmembrane region" description="Helical" evidence="7">
    <location>
        <begin position="170"/>
        <end position="190"/>
    </location>
</feature>
<keyword evidence="10" id="KW-1185">Reference proteome</keyword>
<gene>
    <name evidence="9" type="ORF">P343_15385</name>
</gene>
<name>V6IUS8_9BACL</name>
<dbReference type="InterPro" id="IPR050189">
    <property type="entry name" value="MFS_Efflux_Transporters"/>
</dbReference>
<dbReference type="PATRIC" id="fig|1395513.3.peg.3127"/>
<feature type="transmembrane region" description="Helical" evidence="7">
    <location>
        <begin position="338"/>
        <end position="361"/>
    </location>
</feature>
<dbReference type="OrthoDB" id="9607at2"/>
<dbReference type="STRING" id="1395513.P343_15385"/>